<evidence type="ECO:0000259" key="1">
    <source>
        <dbReference type="Pfam" id="PF03404"/>
    </source>
</evidence>
<proteinExistence type="predicted"/>
<dbReference type="PANTHER" id="PTHR19372">
    <property type="entry name" value="SULFITE REDUCTASE"/>
    <property type="match status" value="1"/>
</dbReference>
<dbReference type="Gene3D" id="2.60.40.650">
    <property type="match status" value="1"/>
</dbReference>
<dbReference type="InterPro" id="IPR014756">
    <property type="entry name" value="Ig_E-set"/>
</dbReference>
<name>A0ABN7NQZ7_TIMPD</name>
<evidence type="ECO:0000313" key="3">
    <source>
        <dbReference type="Proteomes" id="UP001153148"/>
    </source>
</evidence>
<feature type="non-terminal residue" evidence="2">
    <location>
        <position position="1"/>
    </location>
</feature>
<dbReference type="PANTHER" id="PTHR19372:SF7">
    <property type="entry name" value="SULFITE OXIDASE, MITOCHONDRIAL"/>
    <property type="match status" value="1"/>
</dbReference>
<organism evidence="2 3">
    <name type="scientific">Timema podura</name>
    <name type="common">Walking stick</name>
    <dbReference type="NCBI Taxonomy" id="61482"/>
    <lineage>
        <taxon>Eukaryota</taxon>
        <taxon>Metazoa</taxon>
        <taxon>Ecdysozoa</taxon>
        <taxon>Arthropoda</taxon>
        <taxon>Hexapoda</taxon>
        <taxon>Insecta</taxon>
        <taxon>Pterygota</taxon>
        <taxon>Neoptera</taxon>
        <taxon>Polyneoptera</taxon>
        <taxon>Phasmatodea</taxon>
        <taxon>Timematodea</taxon>
        <taxon>Timematoidea</taxon>
        <taxon>Timematidae</taxon>
        <taxon>Timema</taxon>
    </lineage>
</organism>
<dbReference type="SUPFAM" id="SSF81296">
    <property type="entry name" value="E set domains"/>
    <property type="match status" value="1"/>
</dbReference>
<evidence type="ECO:0000313" key="2">
    <source>
        <dbReference type="EMBL" id="CAG2058262.1"/>
    </source>
</evidence>
<reference evidence="2" key="1">
    <citation type="submission" date="2021-03" db="EMBL/GenBank/DDBJ databases">
        <authorList>
            <person name="Tran Van P."/>
        </authorList>
    </citation>
    <scope>NUCLEOTIDE SEQUENCE</scope>
</reference>
<feature type="domain" description="Moybdenum cofactor oxidoreductase dimerisation" evidence="1">
    <location>
        <begin position="2"/>
        <end position="51"/>
    </location>
</feature>
<comment type="caution">
    <text evidence="2">The sequence shown here is derived from an EMBL/GenBank/DDBJ whole genome shotgun (WGS) entry which is preliminary data.</text>
</comment>
<dbReference type="InterPro" id="IPR005066">
    <property type="entry name" value="MoCF_OxRdtse_dimer"/>
</dbReference>
<dbReference type="EMBL" id="CAJPIN010006939">
    <property type="protein sequence ID" value="CAG2058262.1"/>
    <property type="molecule type" value="Genomic_DNA"/>
</dbReference>
<gene>
    <name evidence="2" type="ORF">TPAB3V08_LOCUS5236</name>
</gene>
<keyword evidence="3" id="KW-1185">Reference proteome</keyword>
<dbReference type="Proteomes" id="UP001153148">
    <property type="component" value="Unassembled WGS sequence"/>
</dbReference>
<dbReference type="Pfam" id="PF03404">
    <property type="entry name" value="Mo-co_dimer"/>
    <property type="match status" value="1"/>
</dbReference>
<sequence length="55" mass="6117">CADIPVPAGSSQVEVWAKAIDSSYNTQPESFRNIWNLRGVLSNAYHRVKVNIVQS</sequence>
<protein>
    <recommendedName>
        <fullName evidence="1">Moybdenum cofactor oxidoreductase dimerisation domain-containing protein</fullName>
    </recommendedName>
</protein>
<accession>A0ABN7NQZ7</accession>